<feature type="compositionally biased region" description="Low complexity" evidence="1">
    <location>
        <begin position="82"/>
        <end position="103"/>
    </location>
</feature>
<organism evidence="2 3">
    <name type="scientific">Hapsidospora chrysogenum (strain ATCC 11550 / CBS 779.69 / DSM 880 / IAM 14645 / JCM 23072 / IMI 49137)</name>
    <name type="common">Acremonium chrysogenum</name>
    <dbReference type="NCBI Taxonomy" id="857340"/>
    <lineage>
        <taxon>Eukaryota</taxon>
        <taxon>Fungi</taxon>
        <taxon>Dikarya</taxon>
        <taxon>Ascomycota</taxon>
        <taxon>Pezizomycotina</taxon>
        <taxon>Sordariomycetes</taxon>
        <taxon>Hypocreomycetidae</taxon>
        <taxon>Hypocreales</taxon>
        <taxon>Bionectriaceae</taxon>
        <taxon>Hapsidospora</taxon>
    </lineage>
</organism>
<dbReference type="HOGENOM" id="CLU_572319_0_0_1"/>
<sequence length="477" mass="53937">MEESPIPPHFAVHHNWQPSTPQDRSKEFTLRKEFREQDHGSPDLAVRFEPPNRFTTSSLDHHLGSPRSTIPQFRPARNMSGASLPPETPEATPSAANSDGGSSRTRRSTAHFLNAPTPENLVNELVEDVVRQWGPKARRVTSAQEEFELRKTDQKENLIFYDGFATIWHVPMSIPPPGVGDEDAKKFSSRIDDAVQKGALAVMEEEVEEECRDMWDVSINTTRAMYKPWDEVKGSIPPHKLLQIVARNRLSNRSAMLPGYFRINILDMAPTGKFLVGFEAVPPDVTLDMLLSKLDRLDPADSTNNSAVLAIARDKLDAVVELGQWGEVINEARRLRRHLDSHPYRMDMSGSERRSWVYKLYASIPGQTKPHTFTIRRGNGPPRLSHWSQLKDAADLKKIKDGAKEGKLPVFVRKVRLRRMWPQIKDLVEHGGRSKDPSLGGDEFTPEQLTLLDGLLAEQTDAEREQNRQLAALMSLF</sequence>
<dbReference type="AlphaFoldDB" id="A0A086SXF4"/>
<proteinExistence type="predicted"/>
<gene>
    <name evidence="2" type="ORF">ACRE_074950</name>
</gene>
<feature type="compositionally biased region" description="Basic and acidic residues" evidence="1">
    <location>
        <begin position="23"/>
        <end position="41"/>
    </location>
</feature>
<evidence type="ECO:0000313" key="3">
    <source>
        <dbReference type="Proteomes" id="UP000029964"/>
    </source>
</evidence>
<dbReference type="Proteomes" id="UP000029964">
    <property type="component" value="Unassembled WGS sequence"/>
</dbReference>
<dbReference type="EMBL" id="JPKY01000114">
    <property type="protein sequence ID" value="KFH41786.1"/>
    <property type="molecule type" value="Genomic_DNA"/>
</dbReference>
<name>A0A086SXF4_HAPC1</name>
<reference evidence="3" key="1">
    <citation type="journal article" date="2014" name="Genome Announc.">
        <title>Genome sequence and annotation of Acremonium chrysogenum, producer of the beta-lactam antibiotic cephalosporin C.</title>
        <authorList>
            <person name="Terfehr D."/>
            <person name="Dahlmann T.A."/>
            <person name="Specht T."/>
            <person name="Zadra I."/>
            <person name="Kuernsteiner H."/>
            <person name="Kueck U."/>
        </authorList>
    </citation>
    <scope>NUCLEOTIDE SEQUENCE [LARGE SCALE GENOMIC DNA]</scope>
    <source>
        <strain evidence="3">ATCC 11550 / CBS 779.69 / DSM 880 / IAM 14645 / JCM 23072 / IMI 49137</strain>
    </source>
</reference>
<keyword evidence="3" id="KW-1185">Reference proteome</keyword>
<comment type="caution">
    <text evidence="2">The sequence shown here is derived from an EMBL/GenBank/DDBJ whole genome shotgun (WGS) entry which is preliminary data.</text>
</comment>
<feature type="region of interest" description="Disordered" evidence="1">
    <location>
        <begin position="1"/>
        <end position="107"/>
    </location>
</feature>
<evidence type="ECO:0000313" key="2">
    <source>
        <dbReference type="EMBL" id="KFH41786.1"/>
    </source>
</evidence>
<dbReference type="OrthoDB" id="5028020at2759"/>
<evidence type="ECO:0000256" key="1">
    <source>
        <dbReference type="SAM" id="MobiDB-lite"/>
    </source>
</evidence>
<protein>
    <submittedName>
        <fullName evidence="2">Uncharacterized protein</fullName>
    </submittedName>
</protein>
<accession>A0A086SXF4</accession>